<keyword evidence="9" id="KW-0548">Nucleotidyltransferase</keyword>
<evidence type="ECO:0000256" key="7">
    <source>
        <dbReference type="ARBA" id="ARBA00023150"/>
    </source>
</evidence>
<keyword evidence="2 9" id="KW-0808">Transferase</keyword>
<dbReference type="GO" id="GO:0005525">
    <property type="term" value="F:GTP binding"/>
    <property type="evidence" value="ECO:0007669"/>
    <property type="project" value="UniProtKB-KW"/>
</dbReference>
<dbReference type="PANTHER" id="PTHR19136">
    <property type="entry name" value="MOLYBDENUM COFACTOR GUANYLYLTRANSFERASE"/>
    <property type="match status" value="1"/>
</dbReference>
<evidence type="ECO:0000259" key="8">
    <source>
        <dbReference type="Pfam" id="PF12804"/>
    </source>
</evidence>
<reference evidence="10" key="1">
    <citation type="journal article" date="2018" name="Front. Microbiol.">
        <title>Genome-Based Analysis Reveals the Taxonomy and Diversity of the Family Idiomarinaceae.</title>
        <authorList>
            <person name="Liu Y."/>
            <person name="Lai Q."/>
            <person name="Shao Z."/>
        </authorList>
    </citation>
    <scope>NUCLEOTIDE SEQUENCE [LARGE SCALE GENOMIC DNA]</scope>
    <source>
        <strain evidence="10">PO-M2</strain>
    </source>
</reference>
<sequence>MQLTGVIIAGGKSSRMGQDKALLEVAGMTQLERCQRLLREVGCAQIRVSRNADGYISDRLPNAGPLGGLLSVLHHLDTVPQRLVVVPIDMPLLTAAALQQLLDQPGAAYFTGSPLPCVVNYSIELVNYLTQQLCDDSGDRSVRAMLQAMNAQALAWPYSYQLHNTNTPQQWRRAIEMLGVSL</sequence>
<evidence type="ECO:0000313" key="10">
    <source>
        <dbReference type="Proteomes" id="UP000287649"/>
    </source>
</evidence>
<protein>
    <submittedName>
        <fullName evidence="9">Molybdenum cofactor guanylyltransferase</fullName>
    </submittedName>
</protein>
<evidence type="ECO:0000256" key="3">
    <source>
        <dbReference type="ARBA" id="ARBA00022723"/>
    </source>
</evidence>
<evidence type="ECO:0000256" key="6">
    <source>
        <dbReference type="ARBA" id="ARBA00023134"/>
    </source>
</evidence>
<keyword evidence="10" id="KW-1185">Reference proteome</keyword>
<keyword evidence="5" id="KW-0460">Magnesium</keyword>
<dbReference type="InterPro" id="IPR029044">
    <property type="entry name" value="Nucleotide-diphossugar_trans"/>
</dbReference>
<gene>
    <name evidence="9" type="ORF">CWI70_09270</name>
</gene>
<dbReference type="PANTHER" id="PTHR19136:SF81">
    <property type="entry name" value="MOLYBDENUM COFACTOR GUANYLYLTRANSFERASE"/>
    <property type="match status" value="1"/>
</dbReference>
<dbReference type="EMBL" id="PIPX01000002">
    <property type="protein sequence ID" value="RUO53371.1"/>
    <property type="molecule type" value="Genomic_DNA"/>
</dbReference>
<dbReference type="GO" id="GO:1902758">
    <property type="term" value="P:bis(molybdopterin guanine dinucleotide)molybdenum biosynthetic process"/>
    <property type="evidence" value="ECO:0007669"/>
    <property type="project" value="TreeGrafter"/>
</dbReference>
<dbReference type="InterPro" id="IPR025877">
    <property type="entry name" value="MobA-like_NTP_Trfase"/>
</dbReference>
<organism evidence="9 10">
    <name type="scientific">Pseudidiomarina homiensis</name>
    <dbReference type="NCBI Taxonomy" id="364198"/>
    <lineage>
        <taxon>Bacteria</taxon>
        <taxon>Pseudomonadati</taxon>
        <taxon>Pseudomonadota</taxon>
        <taxon>Gammaproteobacteria</taxon>
        <taxon>Alteromonadales</taxon>
        <taxon>Idiomarinaceae</taxon>
        <taxon>Pseudidiomarina</taxon>
    </lineage>
</organism>
<comment type="caution">
    <text evidence="9">The sequence shown here is derived from an EMBL/GenBank/DDBJ whole genome shotgun (WGS) entry which is preliminary data.</text>
</comment>
<dbReference type="OrthoDB" id="9788394at2"/>
<evidence type="ECO:0000256" key="2">
    <source>
        <dbReference type="ARBA" id="ARBA00022679"/>
    </source>
</evidence>
<dbReference type="Gene3D" id="3.90.550.10">
    <property type="entry name" value="Spore Coat Polysaccharide Biosynthesis Protein SpsA, Chain A"/>
    <property type="match status" value="1"/>
</dbReference>
<keyword evidence="4" id="KW-0547">Nucleotide-binding</keyword>
<dbReference type="SUPFAM" id="SSF53448">
    <property type="entry name" value="Nucleotide-diphospho-sugar transferases"/>
    <property type="match status" value="1"/>
</dbReference>
<dbReference type="AlphaFoldDB" id="A0A432XXR5"/>
<evidence type="ECO:0000313" key="9">
    <source>
        <dbReference type="EMBL" id="RUO53371.1"/>
    </source>
</evidence>
<dbReference type="GO" id="GO:0016779">
    <property type="term" value="F:nucleotidyltransferase activity"/>
    <property type="evidence" value="ECO:0007669"/>
    <property type="project" value="UniProtKB-KW"/>
</dbReference>
<dbReference type="InterPro" id="IPR013482">
    <property type="entry name" value="Molybde_CF_guanTrfase"/>
</dbReference>
<keyword evidence="7" id="KW-0501">Molybdenum cofactor biosynthesis</keyword>
<accession>A0A432XXR5</accession>
<dbReference type="GO" id="GO:0046872">
    <property type="term" value="F:metal ion binding"/>
    <property type="evidence" value="ECO:0007669"/>
    <property type="project" value="UniProtKB-KW"/>
</dbReference>
<keyword evidence="3" id="KW-0479">Metal-binding</keyword>
<name>A0A432XXR5_9GAMM</name>
<dbReference type="RefSeq" id="WP_126772948.1">
    <property type="nucleotide sequence ID" value="NZ_PIPX01000002.1"/>
</dbReference>
<evidence type="ECO:0000256" key="1">
    <source>
        <dbReference type="ARBA" id="ARBA00022490"/>
    </source>
</evidence>
<dbReference type="Proteomes" id="UP000287649">
    <property type="component" value="Unassembled WGS sequence"/>
</dbReference>
<evidence type="ECO:0000256" key="5">
    <source>
        <dbReference type="ARBA" id="ARBA00022842"/>
    </source>
</evidence>
<feature type="domain" description="MobA-like NTP transferase" evidence="8">
    <location>
        <begin position="5"/>
        <end position="144"/>
    </location>
</feature>
<dbReference type="CDD" id="cd02503">
    <property type="entry name" value="MobA"/>
    <property type="match status" value="1"/>
</dbReference>
<keyword evidence="6" id="KW-0342">GTP-binding</keyword>
<evidence type="ECO:0000256" key="4">
    <source>
        <dbReference type="ARBA" id="ARBA00022741"/>
    </source>
</evidence>
<proteinExistence type="predicted"/>
<keyword evidence="1" id="KW-0963">Cytoplasm</keyword>
<dbReference type="Pfam" id="PF12804">
    <property type="entry name" value="NTP_transf_3"/>
    <property type="match status" value="1"/>
</dbReference>